<feature type="domain" description="T6SS Phospholipase effector Tle1-like catalytic" evidence="2">
    <location>
        <begin position="10"/>
        <end position="296"/>
    </location>
</feature>
<gene>
    <name evidence="3" type="ORF">D9619_004420</name>
</gene>
<feature type="region of interest" description="Disordered" evidence="1">
    <location>
        <begin position="179"/>
        <end position="260"/>
    </location>
</feature>
<feature type="compositionally biased region" description="Polar residues" evidence="1">
    <location>
        <begin position="196"/>
        <end position="206"/>
    </location>
</feature>
<dbReference type="EMBL" id="JAACJJ010000014">
    <property type="protein sequence ID" value="KAF5327490.1"/>
    <property type="molecule type" value="Genomic_DNA"/>
</dbReference>
<sequence length="496" mass="55373">MLYGYPKPDPEKQVVFYQRGIGTYNPHLPNSNVKIPVIDSVSAVVDQAIAWSLRHHILDGYKWLMKNYREGDRICMFAISSLGAMLGTVGLLPLENKHAKKQAFETYKKLTPQTLSLSGDFIRRWNCRTVIIEFMGLWDTVNSVGLVTAKKLPYTAFNRIVKTFRHAVALDERRARFKTNMWSQPRERPSAKRPDTQTSNSGNSKGSVEVVDEKKTVDGGLGANNNSQKLDEKGGGPAAPQSPPVNSNDPQPNIPFQPDVDQVWFTGSHCDVGGGSVLNGTRPNLAHIPLRWMVRECFKANTGIIFYTEKIAAIGLDPRGIFPEVKPRSPAIQPTAGQTVKHGPSPPEPKKKGLFSCISDPSSESKSPDIVDFSGHSEEELDLIDSLAAVYDQLIVKRRQWWLLETYPLKVWSAADNKYVRKKNVGKGRNIMTPLPATATFRGEPVNPRWCKVRIHRSVKTRMECPGDDGSFYVPKALLGGKTLDKVNQDLIEWVD</sequence>
<comment type="caution">
    <text evidence="3">The sequence shown here is derived from an EMBL/GenBank/DDBJ whole genome shotgun (WGS) entry which is preliminary data.</text>
</comment>
<feature type="region of interest" description="Disordered" evidence="1">
    <location>
        <begin position="329"/>
        <end position="351"/>
    </location>
</feature>
<accession>A0A8H5F8B5</accession>
<evidence type="ECO:0000256" key="1">
    <source>
        <dbReference type="SAM" id="MobiDB-lite"/>
    </source>
</evidence>
<evidence type="ECO:0000313" key="3">
    <source>
        <dbReference type="EMBL" id="KAF5327490.1"/>
    </source>
</evidence>
<reference evidence="3 4" key="1">
    <citation type="journal article" date="2020" name="ISME J.">
        <title>Uncovering the hidden diversity of litter-decomposition mechanisms in mushroom-forming fungi.</title>
        <authorList>
            <person name="Floudas D."/>
            <person name="Bentzer J."/>
            <person name="Ahren D."/>
            <person name="Johansson T."/>
            <person name="Persson P."/>
            <person name="Tunlid A."/>
        </authorList>
    </citation>
    <scope>NUCLEOTIDE SEQUENCE [LARGE SCALE GENOMIC DNA]</scope>
    <source>
        <strain evidence="3 4">CBS 101986</strain>
    </source>
</reference>
<dbReference type="PANTHER" id="PTHR33840">
    <property type="match status" value="1"/>
</dbReference>
<evidence type="ECO:0000259" key="2">
    <source>
        <dbReference type="Pfam" id="PF09994"/>
    </source>
</evidence>
<name>A0A8H5F8B5_9AGAR</name>
<dbReference type="Pfam" id="PF09994">
    <property type="entry name" value="T6SS_Tle1-like_cat"/>
    <property type="match status" value="1"/>
</dbReference>
<keyword evidence="4" id="KW-1185">Reference proteome</keyword>
<evidence type="ECO:0000313" key="4">
    <source>
        <dbReference type="Proteomes" id="UP000567179"/>
    </source>
</evidence>
<feature type="compositionally biased region" description="Basic and acidic residues" evidence="1">
    <location>
        <begin position="185"/>
        <end position="195"/>
    </location>
</feature>
<dbReference type="Proteomes" id="UP000567179">
    <property type="component" value="Unassembled WGS sequence"/>
</dbReference>
<protein>
    <recommendedName>
        <fullName evidence="2">T6SS Phospholipase effector Tle1-like catalytic domain-containing protein</fullName>
    </recommendedName>
</protein>
<organism evidence="3 4">
    <name type="scientific">Psilocybe cf. subviscida</name>
    <dbReference type="NCBI Taxonomy" id="2480587"/>
    <lineage>
        <taxon>Eukaryota</taxon>
        <taxon>Fungi</taxon>
        <taxon>Dikarya</taxon>
        <taxon>Basidiomycota</taxon>
        <taxon>Agaricomycotina</taxon>
        <taxon>Agaricomycetes</taxon>
        <taxon>Agaricomycetidae</taxon>
        <taxon>Agaricales</taxon>
        <taxon>Agaricineae</taxon>
        <taxon>Strophariaceae</taxon>
        <taxon>Psilocybe</taxon>
    </lineage>
</organism>
<dbReference type="OrthoDB" id="3162439at2759"/>
<dbReference type="InterPro" id="IPR018712">
    <property type="entry name" value="Tle1-like_cat"/>
</dbReference>
<dbReference type="PANTHER" id="PTHR33840:SF1">
    <property type="entry name" value="TLE1 PHOSPHOLIPASE DOMAIN-CONTAINING PROTEIN"/>
    <property type="match status" value="1"/>
</dbReference>
<dbReference type="AlphaFoldDB" id="A0A8H5F8B5"/>
<proteinExistence type="predicted"/>